<evidence type="ECO:0000313" key="2">
    <source>
        <dbReference type="EMBL" id="MCH7409497.1"/>
    </source>
</evidence>
<dbReference type="Pfam" id="PF15418">
    <property type="entry name" value="DUF4625"/>
    <property type="match status" value="1"/>
</dbReference>
<dbReference type="EMBL" id="JAKZGP010000018">
    <property type="protein sequence ID" value="MCH7409497.1"/>
    <property type="molecule type" value="Genomic_DNA"/>
</dbReference>
<comment type="caution">
    <text evidence="2">The sequence shown here is derived from an EMBL/GenBank/DDBJ whole genome shotgun (WGS) entry which is preliminary data.</text>
</comment>
<protein>
    <submittedName>
        <fullName evidence="2">DUF4625 domain-containing protein</fullName>
    </submittedName>
</protein>
<feature type="signal peptide" evidence="1">
    <location>
        <begin position="1"/>
        <end position="27"/>
    </location>
</feature>
<feature type="chain" id="PRO_5046860179" evidence="1">
    <location>
        <begin position="28"/>
        <end position="318"/>
    </location>
</feature>
<dbReference type="Proteomes" id="UP001165489">
    <property type="component" value="Unassembled WGS sequence"/>
</dbReference>
<accession>A0ABS9UZB0</accession>
<dbReference type="PROSITE" id="PS51257">
    <property type="entry name" value="PROKAR_LIPOPROTEIN"/>
    <property type="match status" value="1"/>
</dbReference>
<dbReference type="RefSeq" id="WP_241347843.1">
    <property type="nucleotide sequence ID" value="NZ_JAKZGP010000018.1"/>
</dbReference>
<dbReference type="InterPro" id="IPR027829">
    <property type="entry name" value="DUF4625"/>
</dbReference>
<organism evidence="2 3">
    <name type="scientific">Belliella filtrata</name>
    <dbReference type="NCBI Taxonomy" id="2923435"/>
    <lineage>
        <taxon>Bacteria</taxon>
        <taxon>Pseudomonadati</taxon>
        <taxon>Bacteroidota</taxon>
        <taxon>Cytophagia</taxon>
        <taxon>Cytophagales</taxon>
        <taxon>Cyclobacteriaceae</taxon>
        <taxon>Belliella</taxon>
    </lineage>
</organism>
<gene>
    <name evidence="2" type="ORF">MM239_08830</name>
</gene>
<keyword evidence="1" id="KW-0732">Signal</keyword>
<proteinExistence type="predicted"/>
<evidence type="ECO:0000313" key="3">
    <source>
        <dbReference type="Proteomes" id="UP001165489"/>
    </source>
</evidence>
<reference evidence="2" key="1">
    <citation type="submission" date="2022-03" db="EMBL/GenBank/DDBJ databases">
        <title>De novo assembled genomes of Belliella spp. (Cyclobacteriaceae) strains.</title>
        <authorList>
            <person name="Szabo A."/>
            <person name="Korponai K."/>
            <person name="Felfoldi T."/>
        </authorList>
    </citation>
    <scope>NUCLEOTIDE SEQUENCE</scope>
    <source>
        <strain evidence="2">DSM 111904</strain>
    </source>
</reference>
<sequence>MFKSKVNPLMRLQSLFVFLLVVLFSCQDEDDVAPDLAIPTIENVEIGLNNNEIGVVGRDFHFNADVVAGDRIENIQIKIMQREDETYAQAWSHEVTWDQYIDARNTNVHRHFNIPEDAVEGKYDFLIIVNDQNGTKLEELRAITIYEAENLPVDPQLSGFAVIEVDEDFNQLRRIYNILLPESGDRQASEGQIISTFGNVSGVKGDGKMYFVIINKKHNHRPETIEALDFSKVIVSDYWEHKDIAETRVLSTLSDHSTSSTRQPTFVIGTEMDNNIPANAVSGEKSWETGDYYIGAIYHNDTYNIGLFQYIEVSITME</sequence>
<keyword evidence="3" id="KW-1185">Reference proteome</keyword>
<evidence type="ECO:0000256" key="1">
    <source>
        <dbReference type="SAM" id="SignalP"/>
    </source>
</evidence>
<name>A0ABS9UZB0_9BACT</name>